<dbReference type="EMBL" id="FNQS01000001">
    <property type="protein sequence ID" value="SDZ82372.1"/>
    <property type="molecule type" value="Genomic_DNA"/>
</dbReference>
<proteinExistence type="predicted"/>
<accession>A0A1H3W7Q2</accession>
<gene>
    <name evidence="1" type="ORF">SAMN02982996_00347</name>
</gene>
<dbReference type="RefSeq" id="WP_074727755.1">
    <property type="nucleotide sequence ID" value="NZ_FNQS01000001.1"/>
</dbReference>
<dbReference type="InterPro" id="IPR002816">
    <property type="entry name" value="TraB/PrgY/GumN_fam"/>
</dbReference>
<dbReference type="InterPro" id="IPR047111">
    <property type="entry name" value="YbaP-like"/>
</dbReference>
<dbReference type="Proteomes" id="UP000187280">
    <property type="component" value="Unassembled WGS sequence"/>
</dbReference>
<evidence type="ECO:0008006" key="3">
    <source>
        <dbReference type="Google" id="ProtNLM"/>
    </source>
</evidence>
<dbReference type="CDD" id="cd14789">
    <property type="entry name" value="Tiki"/>
    <property type="match status" value="1"/>
</dbReference>
<dbReference type="Pfam" id="PF01963">
    <property type="entry name" value="TraB_PrgY_gumN"/>
    <property type="match status" value="1"/>
</dbReference>
<reference evidence="1 2" key="1">
    <citation type="submission" date="2016-10" db="EMBL/GenBank/DDBJ databases">
        <authorList>
            <person name="de Groot N.N."/>
        </authorList>
    </citation>
    <scope>NUCLEOTIDE SEQUENCE [LARGE SCALE GENOMIC DNA]</scope>
    <source>
        <strain evidence="1 2">ATCC 29281</strain>
    </source>
</reference>
<evidence type="ECO:0000313" key="2">
    <source>
        <dbReference type="Proteomes" id="UP000187280"/>
    </source>
</evidence>
<sequence>MKPLLRRIATFLGLISGRSLGYPAVDIELAGHRYHLVGSIHMGTVDMSPLPDALLKQLDAATALVVEADISDSRSPFPPVEDAPPLSERLDAEALNQLQQCCHSLALSYDSLDRLPAWQIALLLQASQATSLGLRPQYGIDFQLINMARLRGLPIIELEGQQAQIELLQRLPRGGLPLLEDTLTHWHSNARLLQTMINGWLDYKTLQLDNLPDSFGNVMSEILMQQRNRRWQQQLTALPEGNYVISVGALHLFGEGNLPALLRAHSF</sequence>
<dbReference type="PANTHER" id="PTHR40590:SF1">
    <property type="entry name" value="CYTOPLASMIC PROTEIN"/>
    <property type="match status" value="1"/>
</dbReference>
<dbReference type="eggNOG" id="COG3735">
    <property type="taxonomic scope" value="Bacteria"/>
</dbReference>
<dbReference type="AlphaFoldDB" id="A0A1H3W7Q2"/>
<evidence type="ECO:0000313" key="1">
    <source>
        <dbReference type="EMBL" id="SDZ82372.1"/>
    </source>
</evidence>
<dbReference type="STRING" id="71657.SAMN02982996_00347"/>
<organism evidence="1 2">
    <name type="scientific">Lonsdalea quercina</name>
    <dbReference type="NCBI Taxonomy" id="71657"/>
    <lineage>
        <taxon>Bacteria</taxon>
        <taxon>Pseudomonadati</taxon>
        <taxon>Pseudomonadota</taxon>
        <taxon>Gammaproteobacteria</taxon>
        <taxon>Enterobacterales</taxon>
        <taxon>Pectobacteriaceae</taxon>
        <taxon>Lonsdalea</taxon>
    </lineage>
</organism>
<keyword evidence="2" id="KW-1185">Reference proteome</keyword>
<dbReference type="PANTHER" id="PTHR40590">
    <property type="entry name" value="CYTOPLASMIC PROTEIN-RELATED"/>
    <property type="match status" value="1"/>
</dbReference>
<dbReference type="GeneID" id="97763289"/>
<protein>
    <recommendedName>
        <fullName evidence="3">Conjugal transfer protein TraB</fullName>
    </recommendedName>
</protein>
<name>A0A1H3W7Q2_9GAMM</name>